<dbReference type="InterPro" id="IPR008971">
    <property type="entry name" value="HSP40/DnaJ_pept-bd"/>
</dbReference>
<dbReference type="GO" id="GO:0009408">
    <property type="term" value="P:response to heat"/>
    <property type="evidence" value="ECO:0007669"/>
    <property type="project" value="InterPro"/>
</dbReference>
<comment type="caution">
    <text evidence="9">The sequence shown here is derived from an EMBL/GenBank/DDBJ whole genome shotgun (WGS) entry which is preliminary data.</text>
</comment>
<dbReference type="PROSITE" id="PS00636">
    <property type="entry name" value="DNAJ_1"/>
    <property type="match status" value="1"/>
</dbReference>
<dbReference type="InterPro" id="IPR001305">
    <property type="entry name" value="HSP_DnaJ_Cys-rich_dom"/>
</dbReference>
<dbReference type="PROSITE" id="PS50076">
    <property type="entry name" value="DNAJ_2"/>
    <property type="match status" value="1"/>
</dbReference>
<dbReference type="GO" id="GO:0008270">
    <property type="term" value="F:zinc ion binding"/>
    <property type="evidence" value="ECO:0007669"/>
    <property type="project" value="UniProtKB-KW"/>
</dbReference>
<dbReference type="InterPro" id="IPR002939">
    <property type="entry name" value="DnaJ_C"/>
</dbReference>
<dbReference type="FunFam" id="1.10.287.110:FF:000041">
    <property type="entry name" value="Chaperone protein DNAj, putative"/>
    <property type="match status" value="1"/>
</dbReference>
<evidence type="ECO:0000256" key="1">
    <source>
        <dbReference type="ARBA" id="ARBA00022723"/>
    </source>
</evidence>
<dbReference type="CDD" id="cd10719">
    <property type="entry name" value="DnaJ_zf"/>
    <property type="match status" value="1"/>
</dbReference>
<dbReference type="FunFam" id="2.60.260.20:FF:000068">
    <property type="entry name" value="Chaperone protein dnaJ 3"/>
    <property type="match status" value="1"/>
</dbReference>
<evidence type="ECO:0000313" key="9">
    <source>
        <dbReference type="EMBL" id="KAK3268460.1"/>
    </source>
</evidence>
<evidence type="ECO:0000256" key="5">
    <source>
        <dbReference type="PROSITE-ProRule" id="PRU00546"/>
    </source>
</evidence>
<evidence type="ECO:0000259" key="8">
    <source>
        <dbReference type="PROSITE" id="PS51188"/>
    </source>
</evidence>
<evidence type="ECO:0000259" key="7">
    <source>
        <dbReference type="PROSITE" id="PS50076"/>
    </source>
</evidence>
<dbReference type="EMBL" id="LGRX02011815">
    <property type="protein sequence ID" value="KAK3268460.1"/>
    <property type="molecule type" value="Genomic_DNA"/>
</dbReference>
<evidence type="ECO:0000256" key="4">
    <source>
        <dbReference type="ARBA" id="ARBA00022833"/>
    </source>
</evidence>
<dbReference type="SUPFAM" id="SSF46565">
    <property type="entry name" value="Chaperone J-domain"/>
    <property type="match status" value="1"/>
</dbReference>
<keyword evidence="3 5" id="KW-0863">Zinc-finger</keyword>
<dbReference type="GO" id="GO:0006457">
    <property type="term" value="P:protein folding"/>
    <property type="evidence" value="ECO:0007669"/>
    <property type="project" value="InterPro"/>
</dbReference>
<dbReference type="PRINTS" id="PR00625">
    <property type="entry name" value="JDOMAIN"/>
</dbReference>
<dbReference type="FunFam" id="2.10.230.10:FF:000001">
    <property type="entry name" value="DnaJ subfamily A member 2"/>
    <property type="match status" value="1"/>
</dbReference>
<reference evidence="9 10" key="1">
    <citation type="journal article" date="2015" name="Genome Biol. Evol.">
        <title>Comparative Genomics of a Bacterivorous Green Alga Reveals Evolutionary Causalities and Consequences of Phago-Mixotrophic Mode of Nutrition.</title>
        <authorList>
            <person name="Burns J.A."/>
            <person name="Paasch A."/>
            <person name="Narechania A."/>
            <person name="Kim E."/>
        </authorList>
    </citation>
    <scope>NUCLEOTIDE SEQUENCE [LARGE SCALE GENOMIC DNA]</scope>
    <source>
        <strain evidence="9 10">PLY_AMNH</strain>
    </source>
</reference>
<dbReference type="InterPro" id="IPR036869">
    <property type="entry name" value="J_dom_sf"/>
</dbReference>
<keyword evidence="1 5" id="KW-0479">Metal-binding</keyword>
<dbReference type="InterPro" id="IPR018253">
    <property type="entry name" value="DnaJ_domain_CS"/>
</dbReference>
<proteinExistence type="inferred from homology"/>
<dbReference type="InterPro" id="IPR036410">
    <property type="entry name" value="HSP_DnaJ_Cys-rich_dom_sf"/>
</dbReference>
<dbReference type="Pfam" id="PF00684">
    <property type="entry name" value="DnaJ_CXXCXGXG"/>
    <property type="match status" value="1"/>
</dbReference>
<dbReference type="FunFam" id="2.60.260.20:FF:000003">
    <property type="entry name" value="DnaJ subfamily A member 2"/>
    <property type="match status" value="1"/>
</dbReference>
<dbReference type="SUPFAM" id="SSF57938">
    <property type="entry name" value="DnaJ/Hsp40 cysteine-rich domain"/>
    <property type="match status" value="1"/>
</dbReference>
<dbReference type="GO" id="GO:0030544">
    <property type="term" value="F:Hsp70 protein binding"/>
    <property type="evidence" value="ECO:0007669"/>
    <property type="project" value="InterPro"/>
</dbReference>
<feature type="region of interest" description="Disordered" evidence="6">
    <location>
        <begin position="379"/>
        <end position="415"/>
    </location>
</feature>
<keyword evidence="10" id="KW-1185">Reference proteome</keyword>
<dbReference type="SUPFAM" id="SSF49493">
    <property type="entry name" value="HSP40/DnaJ peptide-binding domain"/>
    <property type="match status" value="2"/>
</dbReference>
<feature type="domain" description="CR-type" evidence="8">
    <location>
        <begin position="135"/>
        <end position="220"/>
    </location>
</feature>
<dbReference type="Gene3D" id="2.60.260.20">
    <property type="entry name" value="Urease metallochaperone UreE, N-terminal domain"/>
    <property type="match status" value="2"/>
</dbReference>
<gene>
    <name evidence="9" type="ORF">CYMTET_23039</name>
</gene>
<feature type="domain" description="J" evidence="7">
    <location>
        <begin position="14"/>
        <end position="75"/>
    </location>
</feature>
<dbReference type="Pfam" id="PF00226">
    <property type="entry name" value="DnaJ"/>
    <property type="match status" value="1"/>
</dbReference>
<dbReference type="PANTHER" id="PTHR43888">
    <property type="entry name" value="DNAJ-LIKE-2, ISOFORM A-RELATED"/>
    <property type="match status" value="1"/>
</dbReference>
<dbReference type="InterPro" id="IPR001623">
    <property type="entry name" value="DnaJ_domain"/>
</dbReference>
<dbReference type="SMART" id="SM00271">
    <property type="entry name" value="DnaJ"/>
    <property type="match status" value="1"/>
</dbReference>
<keyword evidence="4 5" id="KW-0862">Zinc</keyword>
<evidence type="ECO:0000256" key="2">
    <source>
        <dbReference type="ARBA" id="ARBA00022737"/>
    </source>
</evidence>
<keyword evidence="2" id="KW-0677">Repeat</keyword>
<dbReference type="GO" id="GO:0005524">
    <property type="term" value="F:ATP binding"/>
    <property type="evidence" value="ECO:0007669"/>
    <property type="project" value="InterPro"/>
</dbReference>
<protein>
    <submittedName>
        <fullName evidence="9">Uncharacterized protein</fullName>
    </submittedName>
</protein>
<dbReference type="GO" id="GO:0051082">
    <property type="term" value="F:unfolded protein binding"/>
    <property type="evidence" value="ECO:0007669"/>
    <property type="project" value="InterPro"/>
</dbReference>
<name>A0AAE0L1P5_9CHLO</name>
<dbReference type="CDD" id="cd10747">
    <property type="entry name" value="DnaJ_C"/>
    <property type="match status" value="1"/>
</dbReference>
<dbReference type="InterPro" id="IPR044713">
    <property type="entry name" value="DNJA1/2-like"/>
</dbReference>
<accession>A0AAE0L1P5</accession>
<sequence length="415" mass="45169">MFGMRPPKKSDSTRYYQLLGISPGAEGNEIKKAYRKMAMMNHPDKGGDPEKFKEISQAYDVLSDPEKKQIYDEYGEDALKEGMGGGGGGNVNPFDIFESFFGGGGGGGGRRGGGRRKGEDVAHPLKLTLEDLYKGTTKKLSLSRNVICVKCKGAGTKSGVGPVRCNVCQGTGVKVSIRQIGPGMVQQMQSVCPDCRGQGVTVSDKDKCQECKGNKVTNQKKVLEVVVEKGMQHGQKITFPGEADEAPDTVPGAIIFVIQMKDHATFVRKGSDLFLEKTITLREALCGFQSVITHLDGRQLVISQEAGEVVTPGSYKVINDEGMPERGRPFDKGRMFIHFTVKFPQSGDMDDGMIKALQAALPAPPPLDVAMDECEECTLHSVDMEEESRRSRHRPGATDDDDDEDGPQRVQCAQQ</sequence>
<dbReference type="InterPro" id="IPR012724">
    <property type="entry name" value="DnaJ"/>
</dbReference>
<feature type="zinc finger region" description="CR-type" evidence="5">
    <location>
        <begin position="135"/>
        <end position="220"/>
    </location>
</feature>
<dbReference type="PROSITE" id="PS51188">
    <property type="entry name" value="ZF_CR"/>
    <property type="match status" value="1"/>
</dbReference>
<dbReference type="Proteomes" id="UP001190700">
    <property type="component" value="Unassembled WGS sequence"/>
</dbReference>
<evidence type="ECO:0000313" key="10">
    <source>
        <dbReference type="Proteomes" id="UP001190700"/>
    </source>
</evidence>
<dbReference type="CDD" id="cd06257">
    <property type="entry name" value="DnaJ"/>
    <property type="match status" value="1"/>
</dbReference>
<evidence type="ECO:0000256" key="3">
    <source>
        <dbReference type="ARBA" id="ARBA00022771"/>
    </source>
</evidence>
<dbReference type="Gene3D" id="1.10.287.110">
    <property type="entry name" value="DnaJ domain"/>
    <property type="match status" value="1"/>
</dbReference>
<dbReference type="AlphaFoldDB" id="A0AAE0L1P5"/>
<organism evidence="9 10">
    <name type="scientific">Cymbomonas tetramitiformis</name>
    <dbReference type="NCBI Taxonomy" id="36881"/>
    <lineage>
        <taxon>Eukaryota</taxon>
        <taxon>Viridiplantae</taxon>
        <taxon>Chlorophyta</taxon>
        <taxon>Pyramimonadophyceae</taxon>
        <taxon>Pyramimonadales</taxon>
        <taxon>Pyramimonadaceae</taxon>
        <taxon>Cymbomonas</taxon>
    </lineage>
</organism>
<dbReference type="Pfam" id="PF01556">
    <property type="entry name" value="DnaJ_C"/>
    <property type="match status" value="1"/>
</dbReference>
<dbReference type="Gene3D" id="2.10.230.10">
    <property type="entry name" value="Heat shock protein DnaJ, cysteine-rich domain"/>
    <property type="match status" value="1"/>
</dbReference>
<evidence type="ECO:0000256" key="6">
    <source>
        <dbReference type="SAM" id="MobiDB-lite"/>
    </source>
</evidence>
<dbReference type="HAMAP" id="MF_01152">
    <property type="entry name" value="DnaJ"/>
    <property type="match status" value="1"/>
</dbReference>